<gene>
    <name evidence="3" type="ORF">D1B32_08110</name>
</gene>
<dbReference type="PANTHER" id="PTHR31793:SF24">
    <property type="entry name" value="LONG-CHAIN ACYL-COA THIOESTERASE FADM"/>
    <property type="match status" value="1"/>
</dbReference>
<dbReference type="Pfam" id="PF13279">
    <property type="entry name" value="4HBT_2"/>
    <property type="match status" value="1"/>
</dbReference>
<dbReference type="InterPro" id="IPR006684">
    <property type="entry name" value="YbgC/YbaW"/>
</dbReference>
<dbReference type="InterPro" id="IPR050563">
    <property type="entry name" value="4-hydroxybenzoyl-CoA_TE"/>
</dbReference>
<dbReference type="InterPro" id="IPR029069">
    <property type="entry name" value="HotDog_dom_sf"/>
</dbReference>
<organism evidence="3 4">
    <name type="scientific">Oceanobacillus profundus</name>
    <dbReference type="NCBI Taxonomy" id="372463"/>
    <lineage>
        <taxon>Bacteria</taxon>
        <taxon>Bacillati</taxon>
        <taxon>Bacillota</taxon>
        <taxon>Bacilli</taxon>
        <taxon>Bacillales</taxon>
        <taxon>Bacillaceae</taxon>
        <taxon>Oceanobacillus</taxon>
    </lineage>
</organism>
<proteinExistence type="inferred from homology"/>
<name>A0A417YJ40_9BACI</name>
<accession>A0A417YJ40</accession>
<dbReference type="Gene3D" id="3.10.129.10">
    <property type="entry name" value="Hotdog Thioesterase"/>
    <property type="match status" value="1"/>
</dbReference>
<dbReference type="AlphaFoldDB" id="A0A417YJ40"/>
<dbReference type="SUPFAM" id="SSF54637">
    <property type="entry name" value="Thioesterase/thiol ester dehydrase-isomerase"/>
    <property type="match status" value="1"/>
</dbReference>
<reference evidence="3 4" key="1">
    <citation type="journal article" date="2007" name="Int. J. Syst. Evol. Microbiol.">
        <title>Oceanobacillus profundus sp. nov., isolated from a deep-sea sediment core.</title>
        <authorList>
            <person name="Kim Y.G."/>
            <person name="Choi D.H."/>
            <person name="Hyun S."/>
            <person name="Cho B.C."/>
        </authorList>
    </citation>
    <scope>NUCLEOTIDE SEQUENCE [LARGE SCALE GENOMIC DNA]</scope>
    <source>
        <strain evidence="3 4">DSM 18246</strain>
    </source>
</reference>
<comment type="similarity">
    <text evidence="1">Belongs to the 4-hydroxybenzoyl-CoA thioesterase family.</text>
</comment>
<evidence type="ECO:0000256" key="2">
    <source>
        <dbReference type="ARBA" id="ARBA00022801"/>
    </source>
</evidence>
<dbReference type="PIRSF" id="PIRSF003230">
    <property type="entry name" value="YbgC"/>
    <property type="match status" value="1"/>
</dbReference>
<evidence type="ECO:0000313" key="4">
    <source>
        <dbReference type="Proteomes" id="UP000285456"/>
    </source>
</evidence>
<comment type="caution">
    <text evidence="3">The sequence shown here is derived from an EMBL/GenBank/DDBJ whole genome shotgun (WGS) entry which is preliminary data.</text>
</comment>
<keyword evidence="4" id="KW-1185">Reference proteome</keyword>
<dbReference type="CDD" id="cd00586">
    <property type="entry name" value="4HBT"/>
    <property type="match status" value="1"/>
</dbReference>
<dbReference type="EMBL" id="QWEH01000004">
    <property type="protein sequence ID" value="RHW33002.1"/>
    <property type="molecule type" value="Genomic_DNA"/>
</dbReference>
<protein>
    <submittedName>
        <fullName evidence="3">Acyl-CoA thioesterase</fullName>
    </submittedName>
</protein>
<dbReference type="OrthoDB" id="9799036at2"/>
<evidence type="ECO:0000256" key="1">
    <source>
        <dbReference type="ARBA" id="ARBA00005953"/>
    </source>
</evidence>
<dbReference type="PANTHER" id="PTHR31793">
    <property type="entry name" value="4-HYDROXYBENZOYL-COA THIOESTERASE FAMILY MEMBER"/>
    <property type="match status" value="1"/>
</dbReference>
<keyword evidence="2" id="KW-0378">Hydrolase</keyword>
<dbReference type="Proteomes" id="UP000285456">
    <property type="component" value="Unassembled WGS sequence"/>
</dbReference>
<dbReference type="GO" id="GO:0047617">
    <property type="term" value="F:fatty acyl-CoA hydrolase activity"/>
    <property type="evidence" value="ECO:0007669"/>
    <property type="project" value="TreeGrafter"/>
</dbReference>
<evidence type="ECO:0000313" key="3">
    <source>
        <dbReference type="EMBL" id="RHW33002.1"/>
    </source>
</evidence>
<sequence>MKSVNYIDNMDQWRSEFSFFTPIKVRFSETDMYGHVNNVSAFIYFEEARVDYLNSLGIFNNLKSEEEAIIVADLQCDYLQQMYFDERLKMYVKVATIGNTSFDVHYMAVKDNEEIALTGRGRIVYINPQKGRPTPMPDEMKKLLGECPSCAYANK</sequence>
<dbReference type="RefSeq" id="WP_095307235.1">
    <property type="nucleotide sequence ID" value="NZ_PHUT01000004.1"/>
</dbReference>